<evidence type="ECO:0000313" key="2">
    <source>
        <dbReference type="Proteomes" id="UP000252355"/>
    </source>
</evidence>
<comment type="caution">
    <text evidence="1">The sequence shown here is derived from an EMBL/GenBank/DDBJ whole genome shotgun (WGS) entry which is preliminary data.</text>
</comment>
<organism evidence="1 2">
    <name type="scientific">Candidatus Ozemobacter sibiricus</name>
    <dbReference type="NCBI Taxonomy" id="2268124"/>
    <lineage>
        <taxon>Bacteria</taxon>
        <taxon>Candidatus Ozemobacteria</taxon>
        <taxon>Candidatus Ozemobacterales</taxon>
        <taxon>Candidatus Ozemobacteraceae</taxon>
        <taxon>Candidatus Ozemobacter</taxon>
    </lineage>
</organism>
<protein>
    <submittedName>
        <fullName evidence="1">Uncharacterized protein</fullName>
    </submittedName>
</protein>
<dbReference type="EMBL" id="QOQW01000033">
    <property type="protein sequence ID" value="RCK77794.1"/>
    <property type="molecule type" value="Genomic_DNA"/>
</dbReference>
<dbReference type="Proteomes" id="UP000252355">
    <property type="component" value="Unassembled WGS sequence"/>
</dbReference>
<sequence>MTEAPTNVEARALREAILQAPLETSQDPLAIPSPETLYLPPSHGKVLNLDAQVVIGGRGTGKSFWTAALQSDLIRHRLGTTVHDLASLSVHIGFSSAARFNDYPNADVFAACFDQRREPFDLWRAVIVRWIAAKEGEAIPRSSWQDTIDWMKARPEEVARVMERPRHWRGLILFDALDRTTTVWERMDTIVRDLLRAVLWLKGFAGLYAKVFLREDQAERQVFNFPDASKLVPTKVELSWARHDLHGLLWQRLINAQNEYGERLRAICPHRSRGQYWEVDEEMKRESPAQRQAFERLAGPWMGRDRRRGVPYTWAISHLADGKGRTSPRSFLAAIRQAAEDSRDRYPQHEFALHFESIKRGIQKASEIRVAEIAEDYPWATALLSLLRGMNVPCEWREVEARWAAQFPEGPDHIHVTAPQLPPPHARQGWEGVRDDLLRLGLLDRKKDGRLDMPDLYRVGFGLGRKGGVKPRA</sequence>
<gene>
    <name evidence="1" type="ORF">OZSIB_2852</name>
</gene>
<dbReference type="AlphaFoldDB" id="A0A367ZI74"/>
<proteinExistence type="predicted"/>
<evidence type="ECO:0000313" key="1">
    <source>
        <dbReference type="EMBL" id="RCK77794.1"/>
    </source>
</evidence>
<name>A0A367ZI74_9BACT</name>
<reference evidence="1 2" key="1">
    <citation type="submission" date="2018-05" db="EMBL/GenBank/DDBJ databases">
        <title>A metagenomic window into the 2 km-deep terrestrial subsurface aquifer revealed taxonomically and functionally diverse microbial community comprising novel uncultured bacterial lineages.</title>
        <authorList>
            <person name="Kadnikov V.V."/>
            <person name="Mardanov A.V."/>
            <person name="Beletsky A.V."/>
            <person name="Banks D."/>
            <person name="Pimenov N.V."/>
            <person name="Frank Y.A."/>
            <person name="Karnachuk O.V."/>
            <person name="Ravin N.V."/>
        </authorList>
    </citation>
    <scope>NUCLEOTIDE SEQUENCE [LARGE SCALE GENOMIC DNA]</scope>
    <source>
        <strain evidence="1">BY5</strain>
    </source>
</reference>
<accession>A0A367ZI74</accession>